<dbReference type="InterPro" id="IPR017150">
    <property type="entry name" value="Pept_M20_glutamate_carboxypep"/>
</dbReference>
<evidence type="ECO:0000313" key="6">
    <source>
        <dbReference type="EMBL" id="WFG40436.1"/>
    </source>
</evidence>
<gene>
    <name evidence="5" type="ORF">GKO46_13215</name>
    <name evidence="6" type="ORF">GKO48_12740</name>
</gene>
<evidence type="ECO:0000313" key="7">
    <source>
        <dbReference type="Proteomes" id="UP001219901"/>
    </source>
</evidence>
<dbReference type="SUPFAM" id="SSF53187">
    <property type="entry name" value="Zn-dependent exopeptidases"/>
    <property type="match status" value="1"/>
</dbReference>
<reference evidence="7" key="3">
    <citation type="submission" date="2023-06" db="EMBL/GenBank/DDBJ databases">
        <title>Pangenomics reveal diversification of enzyme families and niche specialization in globally abundant SAR202 bacteria.</title>
        <authorList>
            <person name="Saw J.H.W."/>
        </authorList>
    </citation>
    <scope>NUCLEOTIDE SEQUENCE [LARGE SCALE GENOMIC DNA]</scope>
    <source>
        <strain evidence="7">JH1073</strain>
    </source>
</reference>
<reference evidence="7 8" key="1">
    <citation type="submission" date="2019-11" db="EMBL/GenBank/DDBJ databases">
        <authorList>
            <person name="Cho J.-C."/>
        </authorList>
    </citation>
    <scope>NUCLEOTIDE SEQUENCE [LARGE SCALE GENOMIC DNA]</scope>
    <source>
        <strain evidence="6 7">JH1073</strain>
        <strain evidence="5 8">JH702</strain>
    </source>
</reference>
<dbReference type="Pfam" id="PF07687">
    <property type="entry name" value="M20_dimer"/>
    <property type="match status" value="1"/>
</dbReference>
<feature type="domain" description="Peptidase M20 dimerisation" evidence="4">
    <location>
        <begin position="207"/>
        <end position="299"/>
    </location>
</feature>
<dbReference type="PANTHER" id="PTHR43808">
    <property type="entry name" value="ACETYLORNITHINE DEACETYLASE"/>
    <property type="match status" value="1"/>
</dbReference>
<dbReference type="Gene3D" id="3.30.70.360">
    <property type="match status" value="1"/>
</dbReference>
<dbReference type="Proteomes" id="UP001321249">
    <property type="component" value="Unassembled WGS sequence"/>
</dbReference>
<feature type="active site" evidence="3">
    <location>
        <position position="109"/>
    </location>
</feature>
<feature type="active site" description="Proton acceptor" evidence="3">
    <location>
        <position position="170"/>
    </location>
</feature>
<dbReference type="PIRSF" id="PIRSF037238">
    <property type="entry name" value="Carboxypeptidase_G2"/>
    <property type="match status" value="1"/>
</dbReference>
<evidence type="ECO:0000256" key="2">
    <source>
        <dbReference type="ARBA" id="ARBA00022801"/>
    </source>
</evidence>
<dbReference type="CDD" id="cd03885">
    <property type="entry name" value="M20_CPDG2"/>
    <property type="match status" value="1"/>
</dbReference>
<dbReference type="GO" id="GO:0016787">
    <property type="term" value="F:hydrolase activity"/>
    <property type="evidence" value="ECO:0007669"/>
    <property type="project" value="UniProtKB-KW"/>
</dbReference>
<dbReference type="Pfam" id="PF01546">
    <property type="entry name" value="Peptidase_M20"/>
    <property type="match status" value="1"/>
</dbReference>
<accession>A0AAJ5ZI84</accession>
<dbReference type="PANTHER" id="PTHR43808:SF9">
    <property type="entry name" value="BLL0789 PROTEIN"/>
    <property type="match status" value="1"/>
</dbReference>
<organism evidence="6 7">
    <name type="scientific">Candidatus Lucifugimonas marina</name>
    <dbReference type="NCBI Taxonomy" id="3038979"/>
    <lineage>
        <taxon>Bacteria</taxon>
        <taxon>Bacillati</taxon>
        <taxon>Chloroflexota</taxon>
        <taxon>Dehalococcoidia</taxon>
        <taxon>SAR202 cluster</taxon>
        <taxon>Candidatus Lucifugimonadales</taxon>
        <taxon>Candidatus Lucifugimonadaceae</taxon>
        <taxon>Candidatus Lucifugimonas</taxon>
    </lineage>
</organism>
<keyword evidence="1" id="KW-0479">Metal-binding</keyword>
<evidence type="ECO:0000256" key="3">
    <source>
        <dbReference type="PIRSR" id="PIRSR037238-1"/>
    </source>
</evidence>
<sequence>MQSVTPPTIRATHSKLLALDRTLTDWPALAKSHKTELFELIEKLVLIETPTNDKSANDHISSIAVELLKSLGGDVKVHPQSDYGDHITADWPAKNDSSAGHALVVGHLDTVWPHGTLERMGYYEEDGRMYGPGVLDMKAGIATTIIGLRTLQEEGLWPDRPIKVLFNTDEEVGSPSSRPLVEESANGAEYALIMEPGQAEAGALKTQRKGLGEFRITVEGKASHAGAFPERGASAIHQLSHTIIELQKLNDWPNGVTVNSGLISGGSARNTIPAYAEVTVDVRVRTLEQAEQIESQLRALKPVIEGTSLKIEGGFHRPPMERTPELAILAGKLIDWSHEFGFELTEESTGGGSDANLTAAMGVPSADGLGSKGLNPHAEGENIEISAQVDRLALFMKAINSL</sequence>
<dbReference type="SUPFAM" id="SSF55031">
    <property type="entry name" value="Bacterial exopeptidase dimerisation domain"/>
    <property type="match status" value="1"/>
</dbReference>
<dbReference type="EMBL" id="WMBE01000006">
    <property type="protein sequence ID" value="MDG0868021.1"/>
    <property type="molecule type" value="Genomic_DNA"/>
</dbReference>
<keyword evidence="7" id="KW-1185">Reference proteome</keyword>
<dbReference type="InterPro" id="IPR011650">
    <property type="entry name" value="Peptidase_M20_dimer"/>
</dbReference>
<dbReference type="InterPro" id="IPR002933">
    <property type="entry name" value="Peptidase_M20"/>
</dbReference>
<dbReference type="Gene3D" id="3.40.630.10">
    <property type="entry name" value="Zn peptidases"/>
    <property type="match status" value="1"/>
</dbReference>
<name>A0AAJ5ZI84_9CHLR</name>
<reference evidence="6" key="2">
    <citation type="journal article" date="2023" name="Nat. Commun.">
        <title>Cultivation of marine bacteria of the SAR202 clade.</title>
        <authorList>
            <person name="Lim Y."/>
            <person name="Seo J.H."/>
            <person name="Giovannoni S.J."/>
            <person name="Kang I."/>
            <person name="Cho J.C."/>
        </authorList>
    </citation>
    <scope>NUCLEOTIDE SEQUENCE</scope>
    <source>
        <strain evidence="6">JH1073</strain>
    </source>
</reference>
<evidence type="ECO:0000313" key="5">
    <source>
        <dbReference type="EMBL" id="MDG0868021.1"/>
    </source>
</evidence>
<dbReference type="InterPro" id="IPR036264">
    <property type="entry name" value="Bact_exopeptidase_dim_dom"/>
</dbReference>
<evidence type="ECO:0000313" key="8">
    <source>
        <dbReference type="Proteomes" id="UP001321249"/>
    </source>
</evidence>
<dbReference type="GO" id="GO:0046872">
    <property type="term" value="F:metal ion binding"/>
    <property type="evidence" value="ECO:0007669"/>
    <property type="project" value="UniProtKB-KW"/>
</dbReference>
<dbReference type="AlphaFoldDB" id="A0AAJ5ZI84"/>
<evidence type="ECO:0000259" key="4">
    <source>
        <dbReference type="Pfam" id="PF07687"/>
    </source>
</evidence>
<dbReference type="InterPro" id="IPR050072">
    <property type="entry name" value="Peptidase_M20A"/>
</dbReference>
<keyword evidence="2" id="KW-0378">Hydrolase</keyword>
<proteinExistence type="predicted"/>
<evidence type="ECO:0000256" key="1">
    <source>
        <dbReference type="ARBA" id="ARBA00022723"/>
    </source>
</evidence>
<protein>
    <submittedName>
        <fullName evidence="6">M20/M25/M40 family metallo-hydrolase</fullName>
    </submittedName>
</protein>
<dbReference type="Proteomes" id="UP001219901">
    <property type="component" value="Chromosome"/>
</dbReference>
<dbReference type="EMBL" id="CP046147">
    <property type="protein sequence ID" value="WFG40436.1"/>
    <property type="molecule type" value="Genomic_DNA"/>
</dbReference>